<accession>A0ACA9NJ97</accession>
<organism evidence="1 2">
    <name type="scientific">Dentiscutata heterogama</name>
    <dbReference type="NCBI Taxonomy" id="1316150"/>
    <lineage>
        <taxon>Eukaryota</taxon>
        <taxon>Fungi</taxon>
        <taxon>Fungi incertae sedis</taxon>
        <taxon>Mucoromycota</taxon>
        <taxon>Glomeromycotina</taxon>
        <taxon>Glomeromycetes</taxon>
        <taxon>Diversisporales</taxon>
        <taxon>Gigasporaceae</taxon>
        <taxon>Dentiscutata</taxon>
    </lineage>
</organism>
<evidence type="ECO:0000313" key="2">
    <source>
        <dbReference type="Proteomes" id="UP000789702"/>
    </source>
</evidence>
<dbReference type="Proteomes" id="UP000789702">
    <property type="component" value="Unassembled WGS sequence"/>
</dbReference>
<reference evidence="1" key="1">
    <citation type="submission" date="2021-06" db="EMBL/GenBank/DDBJ databases">
        <authorList>
            <person name="Kallberg Y."/>
            <person name="Tangrot J."/>
            <person name="Rosling A."/>
        </authorList>
    </citation>
    <scope>NUCLEOTIDE SEQUENCE</scope>
    <source>
        <strain evidence="1">IL203A</strain>
    </source>
</reference>
<evidence type="ECO:0000313" key="1">
    <source>
        <dbReference type="EMBL" id="CAG8658481.1"/>
    </source>
</evidence>
<sequence length="306" mass="35509">MTMSNWLKTAIEQVYIRLFEFDSFENLQTIERGGFGTVSSAYSKNFDQIVALKSLHNSFDDDQNDQNNNFIREIKNITKVNQHDHIIRFLGITQDPKTETYYMIFQFANNGDLRSYLRNHFSELDWPTKIRMAEEISSGVNYLHSSDIVHRDLHDKNILVHDNRLLITDFGLAKSLGNNAKSISIIAGICAYSDPLYLQSPLLYKRSKPSDIYSLGMLFWELSTGVPPFKNIEDVKELTLHIITGKRETPIDGTPIDFVKLYTNAWNGDADLRPNINEIRHKLKQIQIEKVYHNEQDFNSEQDFNH</sequence>
<comment type="caution">
    <text evidence="1">The sequence shown here is derived from an EMBL/GenBank/DDBJ whole genome shotgun (WGS) entry which is preliminary data.</text>
</comment>
<feature type="non-terminal residue" evidence="1">
    <location>
        <position position="306"/>
    </location>
</feature>
<gene>
    <name evidence="1" type="ORF">DHETER_LOCUS9640</name>
</gene>
<proteinExistence type="predicted"/>
<protein>
    <submittedName>
        <fullName evidence="1">15576_t:CDS:1</fullName>
    </submittedName>
</protein>
<keyword evidence="2" id="KW-1185">Reference proteome</keyword>
<dbReference type="EMBL" id="CAJVPU010017260">
    <property type="protein sequence ID" value="CAG8658481.1"/>
    <property type="molecule type" value="Genomic_DNA"/>
</dbReference>
<name>A0ACA9NJ97_9GLOM</name>